<dbReference type="OrthoDB" id="9804751at2"/>
<protein>
    <submittedName>
        <fullName evidence="2">Diguanylate phosphodiesterase metal dependent hydrolase domain containing protein</fullName>
    </submittedName>
</protein>
<dbReference type="GO" id="GO:0016787">
    <property type="term" value="F:hydrolase activity"/>
    <property type="evidence" value="ECO:0007669"/>
    <property type="project" value="UniProtKB-KW"/>
</dbReference>
<dbReference type="InterPro" id="IPR014408">
    <property type="entry name" value="dGMP_Pdiesterase_EAL/HD-GYP"/>
</dbReference>
<dbReference type="AlphaFoldDB" id="A0A099KPE4"/>
<dbReference type="PANTHER" id="PTHR33525:SF4">
    <property type="entry name" value="CYCLIC DI-GMP PHOSPHODIESTERASE CDGJ"/>
    <property type="match status" value="1"/>
</dbReference>
<dbReference type="PROSITE" id="PS51833">
    <property type="entry name" value="HDOD"/>
    <property type="match status" value="1"/>
</dbReference>
<accession>A0A099KPE4</accession>
<name>A0A099KPE4_COLPS</name>
<evidence type="ECO:0000313" key="3">
    <source>
        <dbReference type="Proteomes" id="UP000029843"/>
    </source>
</evidence>
<dbReference type="InterPro" id="IPR052340">
    <property type="entry name" value="RNase_Y/CdgJ"/>
</dbReference>
<gene>
    <name evidence="2" type="ORF">ND2E_3373</name>
</gene>
<organism evidence="2 3">
    <name type="scientific">Colwellia psychrerythraea</name>
    <name type="common">Vibrio psychroerythus</name>
    <dbReference type="NCBI Taxonomy" id="28229"/>
    <lineage>
        <taxon>Bacteria</taxon>
        <taxon>Pseudomonadati</taxon>
        <taxon>Pseudomonadota</taxon>
        <taxon>Gammaproteobacteria</taxon>
        <taxon>Alteromonadales</taxon>
        <taxon>Colwelliaceae</taxon>
        <taxon>Colwellia</taxon>
    </lineage>
</organism>
<comment type="caution">
    <text evidence="2">The sequence shown here is derived from an EMBL/GenBank/DDBJ whole genome shotgun (WGS) entry which is preliminary data.</text>
</comment>
<dbReference type="SUPFAM" id="SSF109604">
    <property type="entry name" value="HD-domain/PDEase-like"/>
    <property type="match status" value="1"/>
</dbReference>
<dbReference type="InterPro" id="IPR035919">
    <property type="entry name" value="EAL_sf"/>
</dbReference>
<dbReference type="Gene3D" id="3.20.20.450">
    <property type="entry name" value="EAL domain"/>
    <property type="match status" value="1"/>
</dbReference>
<dbReference type="PANTHER" id="PTHR33525">
    <property type="match status" value="1"/>
</dbReference>
<keyword evidence="2" id="KW-0378">Hydrolase</keyword>
<dbReference type="SUPFAM" id="SSF141868">
    <property type="entry name" value="EAL domain-like"/>
    <property type="match status" value="1"/>
</dbReference>
<dbReference type="EMBL" id="JQED01000029">
    <property type="protein sequence ID" value="KGJ91508.1"/>
    <property type="molecule type" value="Genomic_DNA"/>
</dbReference>
<dbReference type="InterPro" id="IPR013976">
    <property type="entry name" value="HDOD"/>
</dbReference>
<reference evidence="2 3" key="1">
    <citation type="submission" date="2014-08" db="EMBL/GenBank/DDBJ databases">
        <title>Genomic and Phenotypic Diversity of Colwellia psychrerythraea strains from Disparate Marine Basins.</title>
        <authorList>
            <person name="Techtmann S.M."/>
            <person name="Stelling S.C."/>
            <person name="Utturkar S.M."/>
            <person name="Alshibli N."/>
            <person name="Harris A."/>
            <person name="Brown S.D."/>
            <person name="Hazen T.C."/>
        </authorList>
    </citation>
    <scope>NUCLEOTIDE SEQUENCE [LARGE SCALE GENOMIC DNA]</scope>
    <source>
        <strain evidence="2 3">ND2E</strain>
    </source>
</reference>
<feature type="domain" description="HDOD" evidence="1">
    <location>
        <begin position="199"/>
        <end position="386"/>
    </location>
</feature>
<evidence type="ECO:0000259" key="1">
    <source>
        <dbReference type="PROSITE" id="PS51833"/>
    </source>
</evidence>
<proteinExistence type="predicted"/>
<dbReference type="Pfam" id="PF08668">
    <property type="entry name" value="HDOD"/>
    <property type="match status" value="1"/>
</dbReference>
<dbReference type="PIRSF" id="PIRSF003180">
    <property type="entry name" value="DiGMPpdiest_YuxH"/>
    <property type="match status" value="1"/>
</dbReference>
<dbReference type="RefSeq" id="WP_033094105.1">
    <property type="nucleotide sequence ID" value="NZ_JQED01000029.1"/>
</dbReference>
<evidence type="ECO:0000313" key="2">
    <source>
        <dbReference type="EMBL" id="KGJ91508.1"/>
    </source>
</evidence>
<dbReference type="Proteomes" id="UP000029843">
    <property type="component" value="Unassembled WGS sequence"/>
</dbReference>
<sequence>MKNTYIARQAILNEKLETIGYELLFRDSLDNKFPDIEHDVASSKLIIQNHIHGDIEKISMGKLAFINFTEHSLIHKFPLMFDKDTIVIELVGHEKPTKKLLKIIKFYYNKGYKIALTEYDLAPHWDVLFPYIDIVKVDVGKINPKRLPPAVTRMKLFNVVIAAEKVETKNQKQTLVEVGFNYFQGYFYHQPEIIEGQALAPIKSQMLQLLSETFKYPLNYETVAEIISHDVNLTVGLLKMVNNVATGTRVEITSLKQAAAYLGEDKLRQFVSILALSKLTSDTTDEVCKQALITGKMMFALSDKGVFKSVSDFAFITGLLSAIEVMLSMPMAEIVKTMPLAQPIESALVQHEGLLGQLLDLTTSYILGHENLITNGNLSDALQQFSLDQALVQEEFLKASVWCQSLNVDNL</sequence>
<dbReference type="PATRIC" id="fig|28229.4.peg.2428"/>
<dbReference type="Gene3D" id="1.10.3210.10">
    <property type="entry name" value="Hypothetical protein af1432"/>
    <property type="match status" value="1"/>
</dbReference>